<evidence type="ECO:0000313" key="7">
    <source>
        <dbReference type="EMBL" id="KAF2440405.1"/>
    </source>
</evidence>
<keyword evidence="2 4" id="KW-0863">Zinc-finger</keyword>
<feature type="domain" description="RING-type" evidence="6">
    <location>
        <begin position="37"/>
        <end position="104"/>
    </location>
</feature>
<accession>A0A9P4U7R3</accession>
<evidence type="ECO:0000313" key="8">
    <source>
        <dbReference type="Proteomes" id="UP000799764"/>
    </source>
</evidence>
<evidence type="ECO:0000256" key="2">
    <source>
        <dbReference type="ARBA" id="ARBA00022771"/>
    </source>
</evidence>
<protein>
    <recommendedName>
        <fullName evidence="6">RING-type domain-containing protein</fullName>
    </recommendedName>
</protein>
<sequence>MFNRAPNPQSGTTSRSSFILFTTPVRLASLGPEHRTCPICLDEYIEPQDGRPDPSDTNEWALRVEMSITDEASTTCCRHLFGQWCLQKHINSREPWHNTCPICRLEWWKPPRSGYVSPKSIRGVGYGRVERRGGHSVRRGARSPRASIVRQVMKELAVDGGRAHVDMTVQKIREKMLLLFQERERAKMASMRASLNAARQSEQAHPGSGNSM</sequence>
<organism evidence="7 8">
    <name type="scientific">Karstenula rhodostoma CBS 690.94</name>
    <dbReference type="NCBI Taxonomy" id="1392251"/>
    <lineage>
        <taxon>Eukaryota</taxon>
        <taxon>Fungi</taxon>
        <taxon>Dikarya</taxon>
        <taxon>Ascomycota</taxon>
        <taxon>Pezizomycotina</taxon>
        <taxon>Dothideomycetes</taxon>
        <taxon>Pleosporomycetidae</taxon>
        <taxon>Pleosporales</taxon>
        <taxon>Massarineae</taxon>
        <taxon>Didymosphaeriaceae</taxon>
        <taxon>Karstenula</taxon>
    </lineage>
</organism>
<dbReference type="InterPro" id="IPR013083">
    <property type="entry name" value="Znf_RING/FYVE/PHD"/>
</dbReference>
<feature type="region of interest" description="Disordered" evidence="5">
    <location>
        <begin position="191"/>
        <end position="212"/>
    </location>
</feature>
<evidence type="ECO:0000259" key="6">
    <source>
        <dbReference type="PROSITE" id="PS50089"/>
    </source>
</evidence>
<gene>
    <name evidence="7" type="ORF">P171DRAFT_100393</name>
</gene>
<name>A0A9P4U7R3_9PLEO</name>
<comment type="caution">
    <text evidence="7">The sequence shown here is derived from an EMBL/GenBank/DDBJ whole genome shotgun (WGS) entry which is preliminary data.</text>
</comment>
<dbReference type="GO" id="GO:0008270">
    <property type="term" value="F:zinc ion binding"/>
    <property type="evidence" value="ECO:0007669"/>
    <property type="project" value="UniProtKB-KW"/>
</dbReference>
<keyword evidence="1" id="KW-0479">Metal-binding</keyword>
<dbReference type="InterPro" id="IPR001841">
    <property type="entry name" value="Znf_RING"/>
</dbReference>
<dbReference type="PROSITE" id="PS50089">
    <property type="entry name" value="ZF_RING_2"/>
    <property type="match status" value="1"/>
</dbReference>
<proteinExistence type="predicted"/>
<dbReference type="Pfam" id="PF00097">
    <property type="entry name" value="zf-C3HC4"/>
    <property type="match status" value="1"/>
</dbReference>
<dbReference type="Gene3D" id="3.30.40.10">
    <property type="entry name" value="Zinc/RING finger domain, C3HC4 (zinc finger)"/>
    <property type="match status" value="1"/>
</dbReference>
<dbReference type="EMBL" id="MU001507">
    <property type="protein sequence ID" value="KAF2440405.1"/>
    <property type="molecule type" value="Genomic_DNA"/>
</dbReference>
<keyword evidence="8" id="KW-1185">Reference proteome</keyword>
<keyword evidence="3" id="KW-0862">Zinc</keyword>
<dbReference type="AlphaFoldDB" id="A0A9P4U7R3"/>
<evidence type="ECO:0000256" key="3">
    <source>
        <dbReference type="ARBA" id="ARBA00022833"/>
    </source>
</evidence>
<dbReference type="InterPro" id="IPR018957">
    <property type="entry name" value="Znf_C3HC4_RING-type"/>
</dbReference>
<feature type="compositionally biased region" description="Polar residues" evidence="5">
    <location>
        <begin position="197"/>
        <end position="212"/>
    </location>
</feature>
<dbReference type="OrthoDB" id="5600418at2759"/>
<evidence type="ECO:0000256" key="4">
    <source>
        <dbReference type="PROSITE-ProRule" id="PRU00175"/>
    </source>
</evidence>
<reference evidence="7" key="1">
    <citation type="journal article" date="2020" name="Stud. Mycol.">
        <title>101 Dothideomycetes genomes: a test case for predicting lifestyles and emergence of pathogens.</title>
        <authorList>
            <person name="Haridas S."/>
            <person name="Albert R."/>
            <person name="Binder M."/>
            <person name="Bloem J."/>
            <person name="Labutti K."/>
            <person name="Salamov A."/>
            <person name="Andreopoulos B."/>
            <person name="Baker S."/>
            <person name="Barry K."/>
            <person name="Bills G."/>
            <person name="Bluhm B."/>
            <person name="Cannon C."/>
            <person name="Castanera R."/>
            <person name="Culley D."/>
            <person name="Daum C."/>
            <person name="Ezra D."/>
            <person name="Gonzalez J."/>
            <person name="Henrissat B."/>
            <person name="Kuo A."/>
            <person name="Liang C."/>
            <person name="Lipzen A."/>
            <person name="Lutzoni F."/>
            <person name="Magnuson J."/>
            <person name="Mondo S."/>
            <person name="Nolan M."/>
            <person name="Ohm R."/>
            <person name="Pangilinan J."/>
            <person name="Park H.-J."/>
            <person name="Ramirez L."/>
            <person name="Alfaro M."/>
            <person name="Sun H."/>
            <person name="Tritt A."/>
            <person name="Yoshinaga Y."/>
            <person name="Zwiers L.-H."/>
            <person name="Turgeon B."/>
            <person name="Goodwin S."/>
            <person name="Spatafora J."/>
            <person name="Crous P."/>
            <person name="Grigoriev I."/>
        </authorList>
    </citation>
    <scope>NUCLEOTIDE SEQUENCE</scope>
    <source>
        <strain evidence="7">CBS 690.94</strain>
    </source>
</reference>
<evidence type="ECO:0000256" key="5">
    <source>
        <dbReference type="SAM" id="MobiDB-lite"/>
    </source>
</evidence>
<dbReference type="SMART" id="SM00184">
    <property type="entry name" value="RING"/>
    <property type="match status" value="1"/>
</dbReference>
<dbReference type="Proteomes" id="UP000799764">
    <property type="component" value="Unassembled WGS sequence"/>
</dbReference>
<evidence type="ECO:0000256" key="1">
    <source>
        <dbReference type="ARBA" id="ARBA00022723"/>
    </source>
</evidence>
<dbReference type="SUPFAM" id="SSF57850">
    <property type="entry name" value="RING/U-box"/>
    <property type="match status" value="1"/>
</dbReference>